<feature type="non-terminal residue" evidence="1">
    <location>
        <position position="151"/>
    </location>
</feature>
<comment type="caution">
    <text evidence="1">The sequence shown here is derived from an EMBL/GenBank/DDBJ whole genome shotgun (WGS) entry which is preliminary data.</text>
</comment>
<protein>
    <recommendedName>
        <fullName evidence="3">YcaO domain-containing protein</fullName>
    </recommendedName>
</protein>
<name>A0A1V9V9R0_9BACT</name>
<gene>
    <name evidence="1" type="ORF">AS859_09600</name>
</gene>
<evidence type="ECO:0000313" key="2">
    <source>
        <dbReference type="Proteomes" id="UP000192599"/>
    </source>
</evidence>
<dbReference type="Proteomes" id="UP000192599">
    <property type="component" value="Unassembled WGS sequence"/>
</dbReference>
<organism evidence="1 2">
    <name type="scientific">Aliarcobacter cryaerophilus</name>
    <dbReference type="NCBI Taxonomy" id="28198"/>
    <lineage>
        <taxon>Bacteria</taxon>
        <taxon>Pseudomonadati</taxon>
        <taxon>Campylobacterota</taxon>
        <taxon>Epsilonproteobacteria</taxon>
        <taxon>Campylobacterales</taxon>
        <taxon>Arcobacteraceae</taxon>
        <taxon>Aliarcobacter</taxon>
    </lineage>
</organism>
<evidence type="ECO:0008006" key="3">
    <source>
        <dbReference type="Google" id="ProtNLM"/>
    </source>
</evidence>
<proteinExistence type="predicted"/>
<dbReference type="EMBL" id="LNTC01000206">
    <property type="protein sequence ID" value="OQR40785.1"/>
    <property type="molecule type" value="Genomic_DNA"/>
</dbReference>
<sequence>MQLLSKDAPLEISLTKMKKIIDDLGYKIRLSKEKNPVKNSFSVNLSFEGANNYIFSNGKGSLSQSSLASAYGEFIERLQTNLYFNDYYLENRDFFPDQKGFDKNSDFLDEDIKKYYTLEGIEKDDFLDFNSNNFSQIISLPFINQTSQKKV</sequence>
<dbReference type="AlphaFoldDB" id="A0A1V9V9R0"/>
<accession>A0A1V9V9R0</accession>
<reference evidence="1 2" key="1">
    <citation type="submission" date="2017-04" db="EMBL/GenBank/DDBJ databases">
        <title>Accumulation and expression of multiple antibiotic resistance genes in Arcobacter cryaerophilus that thrives in sewage.</title>
        <authorList>
            <person name="Millar J.A."/>
            <person name="Raghavan R."/>
        </authorList>
    </citation>
    <scope>NUCLEOTIDE SEQUENCE [LARGE SCALE GENOMIC DNA]</scope>
    <source>
        <strain evidence="1 2">AZT-1</strain>
    </source>
</reference>
<evidence type="ECO:0000313" key="1">
    <source>
        <dbReference type="EMBL" id="OQR40785.1"/>
    </source>
</evidence>